<dbReference type="Proteomes" id="UP000617951">
    <property type="component" value="Unassembled WGS sequence"/>
</dbReference>
<dbReference type="Pfam" id="PF12822">
    <property type="entry name" value="ECF_trnsprt"/>
    <property type="match status" value="1"/>
</dbReference>
<protein>
    <submittedName>
        <fullName evidence="2">ECF transporter S component</fullName>
    </submittedName>
</protein>
<evidence type="ECO:0000313" key="3">
    <source>
        <dbReference type="Proteomes" id="UP000617951"/>
    </source>
</evidence>
<proteinExistence type="predicted"/>
<dbReference type="EMBL" id="JACRSS010000001">
    <property type="protein sequence ID" value="MBC8538240.1"/>
    <property type="molecule type" value="Genomic_DNA"/>
</dbReference>
<feature type="transmembrane region" description="Helical" evidence="1">
    <location>
        <begin position="138"/>
        <end position="164"/>
    </location>
</feature>
<dbReference type="RefSeq" id="WP_178620102.1">
    <property type="nucleotide sequence ID" value="NZ_JACRSS010000001.1"/>
</dbReference>
<organism evidence="2 3">
    <name type="scientific">Guopingia tenuis</name>
    <dbReference type="NCBI Taxonomy" id="2763656"/>
    <lineage>
        <taxon>Bacteria</taxon>
        <taxon>Bacillati</taxon>
        <taxon>Bacillota</taxon>
        <taxon>Clostridia</taxon>
        <taxon>Christensenellales</taxon>
        <taxon>Christensenellaceae</taxon>
        <taxon>Guopingia</taxon>
    </lineage>
</organism>
<dbReference type="AlphaFoldDB" id="A0A926DG06"/>
<keyword evidence="1" id="KW-0812">Transmembrane</keyword>
<dbReference type="Gene3D" id="1.10.1760.20">
    <property type="match status" value="1"/>
</dbReference>
<reference evidence="2" key="1">
    <citation type="submission" date="2020-08" db="EMBL/GenBank/DDBJ databases">
        <title>Genome public.</title>
        <authorList>
            <person name="Liu C."/>
            <person name="Sun Q."/>
        </authorList>
    </citation>
    <scope>NUCLEOTIDE SEQUENCE</scope>
    <source>
        <strain evidence="2">NSJ-63</strain>
    </source>
</reference>
<feature type="transmembrane region" description="Helical" evidence="1">
    <location>
        <begin position="6"/>
        <end position="29"/>
    </location>
</feature>
<evidence type="ECO:0000256" key="1">
    <source>
        <dbReference type="SAM" id="Phobius"/>
    </source>
</evidence>
<keyword evidence="1" id="KW-1133">Transmembrane helix</keyword>
<dbReference type="GO" id="GO:0022857">
    <property type="term" value="F:transmembrane transporter activity"/>
    <property type="evidence" value="ECO:0007669"/>
    <property type="project" value="InterPro"/>
</dbReference>
<sequence length="171" mass="18123">MTNTRKLIYSAICLAIGLLLPQVFHMFSVANAGSVFCPMHLPVLLCGFLCGWIWGGAVGILVPLLSSLITGMPPAPMNISMMLELCAYGALAGVFYKVTKKKVFLTLILAMLGGRIVLGIANTVIFGLSGTAYGFTTFLTSAFVTALPGIVIQLVLIPVILFALKKAKLAD</sequence>
<accession>A0A926DG06</accession>
<evidence type="ECO:0000313" key="2">
    <source>
        <dbReference type="EMBL" id="MBC8538240.1"/>
    </source>
</evidence>
<dbReference type="InterPro" id="IPR024529">
    <property type="entry name" value="ECF_trnsprt_substrate-spec"/>
</dbReference>
<gene>
    <name evidence="2" type="ORF">H8693_04760</name>
</gene>
<feature type="transmembrane region" description="Helical" evidence="1">
    <location>
        <begin position="103"/>
        <end position="126"/>
    </location>
</feature>
<feature type="transmembrane region" description="Helical" evidence="1">
    <location>
        <begin position="41"/>
        <end position="65"/>
    </location>
</feature>
<comment type="caution">
    <text evidence="2">The sequence shown here is derived from an EMBL/GenBank/DDBJ whole genome shotgun (WGS) entry which is preliminary data.</text>
</comment>
<keyword evidence="3" id="KW-1185">Reference proteome</keyword>
<name>A0A926DG06_9FIRM</name>
<keyword evidence="1" id="KW-0472">Membrane</keyword>